<dbReference type="STRING" id="64791.A0A151WS09"/>
<evidence type="ECO:0000313" key="4">
    <source>
        <dbReference type="EMBL" id="KYQ50699.1"/>
    </source>
</evidence>
<dbReference type="InterPro" id="IPR036322">
    <property type="entry name" value="WD40_repeat_dom_sf"/>
</dbReference>
<dbReference type="PANTHER" id="PTHR47822">
    <property type="entry name" value="CARBOHYDRATE BINDING DOMAIN CONTAINING PROTEIN"/>
    <property type="match status" value="1"/>
</dbReference>
<keyword evidence="2" id="KW-0677">Repeat</keyword>
<dbReference type="Proteomes" id="UP000075809">
    <property type="component" value="Unassembled WGS sequence"/>
</dbReference>
<evidence type="ECO:0000313" key="5">
    <source>
        <dbReference type="Proteomes" id="UP000075809"/>
    </source>
</evidence>
<gene>
    <name evidence="4" type="ORF">ALC60_10197</name>
</gene>
<dbReference type="InterPro" id="IPR019775">
    <property type="entry name" value="WD40_repeat_CS"/>
</dbReference>
<dbReference type="SMART" id="SM00320">
    <property type="entry name" value="WD40"/>
    <property type="match status" value="2"/>
</dbReference>
<evidence type="ECO:0000256" key="3">
    <source>
        <dbReference type="PROSITE-ProRule" id="PRU00221"/>
    </source>
</evidence>
<dbReference type="InterPro" id="IPR001680">
    <property type="entry name" value="WD40_rpt"/>
</dbReference>
<keyword evidence="1 3" id="KW-0853">WD repeat</keyword>
<dbReference type="InterPro" id="IPR015943">
    <property type="entry name" value="WD40/YVTN_repeat-like_dom_sf"/>
</dbReference>
<dbReference type="SUPFAM" id="SSF50978">
    <property type="entry name" value="WD40 repeat-like"/>
    <property type="match status" value="1"/>
</dbReference>
<protein>
    <submittedName>
        <fullName evidence="4">Uncharacterized protein</fullName>
    </submittedName>
</protein>
<evidence type="ECO:0000256" key="1">
    <source>
        <dbReference type="ARBA" id="ARBA00022574"/>
    </source>
</evidence>
<proteinExistence type="predicted"/>
<dbReference type="Pfam" id="PF00400">
    <property type="entry name" value="WD40"/>
    <property type="match status" value="1"/>
</dbReference>
<accession>A0A151WS09</accession>
<sequence length="364" mass="40863">MEDKNSKQFSRITIDSTVQNNASEIDFDETPTPSITSIVTTEGYTPSSVSMQTISDIEHRYQLVGNVNIINQMEVNQDVLCICYTETYDFLAAGLLDGNVKFYKVKSGENTLILCDAEMMQNPAPVTAVKHRPVRRTHPITHTVIATYANGCVKCWHYPTAQCLYTIRERRQTLGLAYHPQLPNDTPDVMDGHKSRVFAACFNPKSAYELISGGWDDTIHFWDTRQAHSFRFISGVHICGDSLDISRNGKEILTCAWQRNNPLQLWDYGSGKLITTVEPDSYSSLLYAGKYVTNMYIACGGCDVNLFRIVDLRSHSTIAMIRNLKSGAYSLDVGPLESKYSKRILPKFAFCSGTTIFEVDAQPD</sequence>
<organism evidence="4 5">
    <name type="scientific">Mycetomoellerius zeteki</name>
    <dbReference type="NCBI Taxonomy" id="64791"/>
    <lineage>
        <taxon>Eukaryota</taxon>
        <taxon>Metazoa</taxon>
        <taxon>Ecdysozoa</taxon>
        <taxon>Arthropoda</taxon>
        <taxon>Hexapoda</taxon>
        <taxon>Insecta</taxon>
        <taxon>Pterygota</taxon>
        <taxon>Neoptera</taxon>
        <taxon>Endopterygota</taxon>
        <taxon>Hymenoptera</taxon>
        <taxon>Apocrita</taxon>
        <taxon>Aculeata</taxon>
        <taxon>Formicoidea</taxon>
        <taxon>Formicidae</taxon>
        <taxon>Myrmicinae</taxon>
        <taxon>Mycetomoellerius</taxon>
    </lineage>
</organism>
<dbReference type="EMBL" id="KQ982783">
    <property type="protein sequence ID" value="KYQ50699.1"/>
    <property type="molecule type" value="Genomic_DNA"/>
</dbReference>
<keyword evidence="5" id="KW-1185">Reference proteome</keyword>
<feature type="repeat" description="WD" evidence="3">
    <location>
        <begin position="190"/>
        <end position="232"/>
    </location>
</feature>
<evidence type="ECO:0000256" key="2">
    <source>
        <dbReference type="ARBA" id="ARBA00022737"/>
    </source>
</evidence>
<dbReference type="PANTHER" id="PTHR47822:SF2">
    <property type="entry name" value="F-BOX AND WD-40 DOMAIN PROTEIN 7"/>
    <property type="match status" value="1"/>
</dbReference>
<reference evidence="4 5" key="1">
    <citation type="submission" date="2015-09" db="EMBL/GenBank/DDBJ databases">
        <title>Trachymyrmex zeteki WGS genome.</title>
        <authorList>
            <person name="Nygaard S."/>
            <person name="Hu H."/>
            <person name="Boomsma J."/>
            <person name="Zhang G."/>
        </authorList>
    </citation>
    <scope>NUCLEOTIDE SEQUENCE [LARGE SCALE GENOMIC DNA]</scope>
    <source>
        <strain evidence="4">Tzet28-1</strain>
        <tissue evidence="4">Whole body</tissue>
    </source>
</reference>
<name>A0A151WS09_9HYME</name>
<dbReference type="PROSITE" id="PS50294">
    <property type="entry name" value="WD_REPEATS_REGION"/>
    <property type="match status" value="1"/>
</dbReference>
<dbReference type="Gene3D" id="2.130.10.10">
    <property type="entry name" value="YVTN repeat-like/Quinoprotein amine dehydrogenase"/>
    <property type="match status" value="2"/>
</dbReference>
<dbReference type="PROSITE" id="PS00678">
    <property type="entry name" value="WD_REPEATS_1"/>
    <property type="match status" value="1"/>
</dbReference>
<dbReference type="AlphaFoldDB" id="A0A151WS09"/>
<dbReference type="PROSITE" id="PS50082">
    <property type="entry name" value="WD_REPEATS_2"/>
    <property type="match status" value="1"/>
</dbReference>